<dbReference type="SUPFAM" id="SSF46565">
    <property type="entry name" value="Chaperone J-domain"/>
    <property type="match status" value="1"/>
</dbReference>
<feature type="domain" description="J" evidence="8">
    <location>
        <begin position="20"/>
        <end position="85"/>
    </location>
</feature>
<dbReference type="GO" id="GO:0005788">
    <property type="term" value="C:endoplasmic reticulum lumen"/>
    <property type="evidence" value="ECO:0007669"/>
    <property type="project" value="TreeGrafter"/>
</dbReference>
<evidence type="ECO:0000256" key="6">
    <source>
        <dbReference type="ARBA" id="ARBA00035043"/>
    </source>
</evidence>
<sequence>MKAATVILIVFFWQSALCDDYYQLLGIERDADSRDIRRAFKKLALKFHPDKNQGDPEAHDKFVKINKAYEVLKDPDVRKRYDTYGEEGLDGDQNRWGRQYHSWNYYYEKFGIYDDDPEVVTLSRNDFQSAVVESEDVWFVNYYSPQCSHCHHLAPAWRQLARSFEGVIRIGAVNCEEDWQLCRQEGIHAFPSLIFYPEREKYAGSRDLDDMNDFVLRRLPNLDIDISETGLLQTEASSLLRSVVVASCTSADMCLAKEELKKLAVALNGLAYVSLLHCNKEAALCKKLGISDGVYFFEAATSLLKKPQELAGSDASELRKAILKKLPSFEPITSELFNGLIQQLDGSDESEPWLLRFSKGKQPDTAAELELKHIRGYIQSVRLGSVDCNQEVDICVQFSVTKSPVFILLRSGGEYEVYHGRVNARDLASFAKESAGSRLQALTTATFDRKVLQGKTTWLIDFFAPWCPPCMRTLPELRKVSRSFEDIMFGVVDCTTDASLCQSNGISSYPSLVLFHNGSTTSLSGYRTAAEIVEFIEISLDPKVITLNPETFKELVEGKSADDVWAIDFFAPWCGHCKKLAPEWNKFAKIVADEANINVGQLDCDAYRQFCAEHGVRSYPHLRIYPRGHYSTRHYSTFNGWSRDAASFRDWAMHFLPSSVEELDHHGFYRDVLGDTTPWLVDFYAPWCGHCVSFRPVFESVAKKFEGRVKFGAVNCEEHWHACDAAQVHRYPTVMFFVGKTTKVQSAVGNIIHNHGEADLVNTLELFLKQKPRSKRIDDEL</sequence>
<dbReference type="InterPro" id="IPR001623">
    <property type="entry name" value="DnaJ_domain"/>
</dbReference>
<dbReference type="PRINTS" id="PR00625">
    <property type="entry name" value="JDOMAIN"/>
</dbReference>
<dbReference type="InterPro" id="IPR036869">
    <property type="entry name" value="J_dom_sf"/>
</dbReference>
<proteinExistence type="evidence at transcript level"/>
<evidence type="ECO:0000256" key="5">
    <source>
        <dbReference type="ARBA" id="ARBA00035002"/>
    </source>
</evidence>
<dbReference type="GO" id="GO:0036498">
    <property type="term" value="P:IRE1-mediated unfolded protein response"/>
    <property type="evidence" value="ECO:0007669"/>
    <property type="project" value="TreeGrafter"/>
</dbReference>
<evidence type="ECO:0000259" key="9">
    <source>
        <dbReference type="PROSITE" id="PS51352"/>
    </source>
</evidence>
<dbReference type="InterPro" id="IPR018253">
    <property type="entry name" value="DnaJ_domain_CS"/>
</dbReference>
<keyword evidence="10" id="KW-0346">Stress response</keyword>
<evidence type="ECO:0000256" key="3">
    <source>
        <dbReference type="ARBA" id="ARBA00020921"/>
    </source>
</evidence>
<dbReference type="CDD" id="cd06257">
    <property type="entry name" value="DnaJ"/>
    <property type="match status" value="1"/>
</dbReference>
<name>A0A131XCL6_9ACAR</name>
<dbReference type="InterPro" id="IPR052460">
    <property type="entry name" value="ER_disulfide_reductase"/>
</dbReference>
<reference evidence="10" key="1">
    <citation type="journal article" date="2017" name="Ticks Tick Borne Dis.">
        <title>An insight into the sialome of Hyalomma excavatum.</title>
        <authorList>
            <person name="Ribeiro J.M."/>
            <person name="Slovak M."/>
            <person name="Francischetti I.M."/>
        </authorList>
    </citation>
    <scope>NUCLEOTIDE SEQUENCE</scope>
    <source>
        <strain evidence="10">Samish</strain>
        <tissue evidence="10">Salivary glands</tissue>
    </source>
</reference>
<keyword evidence="4" id="KW-0072">Autophagy</keyword>
<feature type="domain" description="Thioredoxin" evidence="9">
    <location>
        <begin position="68"/>
        <end position="220"/>
    </location>
</feature>
<dbReference type="Gene3D" id="1.10.287.110">
    <property type="entry name" value="DnaJ domain"/>
    <property type="match status" value="1"/>
</dbReference>
<feature type="signal peptide" evidence="7">
    <location>
        <begin position="1"/>
        <end position="18"/>
    </location>
</feature>
<dbReference type="EMBL" id="GEFH01004716">
    <property type="protein sequence ID" value="JAP63865.1"/>
    <property type="molecule type" value="mRNA"/>
</dbReference>
<dbReference type="AlphaFoldDB" id="A0A131XCL6"/>
<organism evidence="10">
    <name type="scientific">Hyalomma excavatum</name>
    <dbReference type="NCBI Taxonomy" id="257692"/>
    <lineage>
        <taxon>Eukaryota</taxon>
        <taxon>Metazoa</taxon>
        <taxon>Ecdysozoa</taxon>
        <taxon>Arthropoda</taxon>
        <taxon>Chelicerata</taxon>
        <taxon>Arachnida</taxon>
        <taxon>Acari</taxon>
        <taxon>Parasitiformes</taxon>
        <taxon>Ixodida</taxon>
        <taxon>Ixodoidea</taxon>
        <taxon>Ixodidae</taxon>
        <taxon>Hyalomminae</taxon>
        <taxon>Hyalomma</taxon>
    </lineage>
</organism>
<dbReference type="Gene3D" id="3.40.30.10">
    <property type="entry name" value="Glutaredoxin"/>
    <property type="match status" value="6"/>
</dbReference>
<evidence type="ECO:0000256" key="7">
    <source>
        <dbReference type="SAM" id="SignalP"/>
    </source>
</evidence>
<feature type="chain" id="PRO_5007283744" description="DnaJ homolog subfamily C member 10" evidence="7">
    <location>
        <begin position="19"/>
        <end position="781"/>
    </location>
</feature>
<evidence type="ECO:0000259" key="8">
    <source>
        <dbReference type="PROSITE" id="PS50076"/>
    </source>
</evidence>
<dbReference type="InterPro" id="IPR036249">
    <property type="entry name" value="Thioredoxin-like_sf"/>
</dbReference>
<keyword evidence="7" id="KW-0732">Signal</keyword>
<dbReference type="GO" id="GO:0006914">
    <property type="term" value="P:autophagy"/>
    <property type="evidence" value="ECO:0007669"/>
    <property type="project" value="UniProtKB-KW"/>
</dbReference>
<comment type="function">
    <text evidence="5">Plays an important role in regulating the size of autophagosomes during the formation process.</text>
</comment>
<dbReference type="SUPFAM" id="SSF52833">
    <property type="entry name" value="Thioredoxin-like"/>
    <property type="match status" value="5"/>
</dbReference>
<dbReference type="Pfam" id="PF00226">
    <property type="entry name" value="DnaJ"/>
    <property type="match status" value="1"/>
</dbReference>
<dbReference type="SMART" id="SM00271">
    <property type="entry name" value="DnaJ"/>
    <property type="match status" value="1"/>
</dbReference>
<protein>
    <recommendedName>
        <fullName evidence="2">DnaJ homolog subfamily C member 10</fullName>
    </recommendedName>
    <alternativeName>
        <fullName evidence="3">DnaJ homolog subfamily C member 16</fullName>
    </alternativeName>
    <alternativeName>
        <fullName evidence="6">Endoplasmic reticulum DNA J domain-containing protein 8</fullName>
    </alternativeName>
</protein>
<feature type="domain" description="Thioredoxin" evidence="9">
    <location>
        <begin position="526"/>
        <end position="657"/>
    </location>
</feature>
<dbReference type="PROSITE" id="PS51352">
    <property type="entry name" value="THIOREDOXIN_2"/>
    <property type="match status" value="4"/>
</dbReference>
<evidence type="ECO:0000256" key="4">
    <source>
        <dbReference type="ARBA" id="ARBA00023006"/>
    </source>
</evidence>
<evidence type="ECO:0000313" key="10">
    <source>
        <dbReference type="EMBL" id="JAP63865.1"/>
    </source>
</evidence>
<feature type="domain" description="Thioredoxin" evidence="9">
    <location>
        <begin position="658"/>
        <end position="769"/>
    </location>
</feature>
<dbReference type="PANTHER" id="PTHR44340">
    <property type="entry name" value="DNAJ HOMOLOG SUBFAMILY C MEMBER 10"/>
    <property type="match status" value="1"/>
</dbReference>
<dbReference type="PANTHER" id="PTHR44340:SF1">
    <property type="entry name" value="DNAJ HOMOLOG SUBFAMILY C MEMBER 10"/>
    <property type="match status" value="1"/>
</dbReference>
<dbReference type="GO" id="GO:0005789">
    <property type="term" value="C:endoplasmic reticulum membrane"/>
    <property type="evidence" value="ECO:0007669"/>
    <property type="project" value="UniProtKB-SubCell"/>
</dbReference>
<feature type="domain" description="Thioredoxin" evidence="9">
    <location>
        <begin position="397"/>
        <end position="518"/>
    </location>
</feature>
<comment type="subcellular location">
    <subcellularLocation>
        <location evidence="1">Endoplasmic reticulum membrane</location>
        <topology evidence="1">Single-pass type IV membrane protein</topology>
    </subcellularLocation>
</comment>
<dbReference type="InterPro" id="IPR017937">
    <property type="entry name" value="Thioredoxin_CS"/>
</dbReference>
<accession>A0A131XCL6</accession>
<dbReference type="FunFam" id="1.10.287.110:FF:000029">
    <property type="entry name" value="DnaJ homolog subfamily C member 10"/>
    <property type="match status" value="1"/>
</dbReference>
<dbReference type="PROSITE" id="PS00194">
    <property type="entry name" value="THIOREDOXIN_1"/>
    <property type="match status" value="2"/>
</dbReference>
<dbReference type="CDD" id="cd02961">
    <property type="entry name" value="PDI_a_family"/>
    <property type="match status" value="1"/>
</dbReference>
<dbReference type="GO" id="GO:0051787">
    <property type="term" value="F:misfolded protein binding"/>
    <property type="evidence" value="ECO:0007669"/>
    <property type="project" value="TreeGrafter"/>
</dbReference>
<dbReference type="PROSITE" id="PS50076">
    <property type="entry name" value="DNAJ_2"/>
    <property type="match status" value="1"/>
</dbReference>
<evidence type="ECO:0000256" key="1">
    <source>
        <dbReference type="ARBA" id="ARBA00004163"/>
    </source>
</evidence>
<dbReference type="InterPro" id="IPR013766">
    <property type="entry name" value="Thioredoxin_domain"/>
</dbReference>
<dbReference type="GO" id="GO:0015035">
    <property type="term" value="F:protein-disulfide reductase activity"/>
    <property type="evidence" value="ECO:0007669"/>
    <property type="project" value="TreeGrafter"/>
</dbReference>
<dbReference type="Pfam" id="PF00085">
    <property type="entry name" value="Thioredoxin"/>
    <property type="match status" value="4"/>
</dbReference>
<dbReference type="PROSITE" id="PS00636">
    <property type="entry name" value="DNAJ_1"/>
    <property type="match status" value="1"/>
</dbReference>
<dbReference type="GO" id="GO:0016671">
    <property type="term" value="F:oxidoreductase activity, acting on a sulfur group of donors, disulfide as acceptor"/>
    <property type="evidence" value="ECO:0007669"/>
    <property type="project" value="TreeGrafter"/>
</dbReference>
<evidence type="ECO:0000256" key="2">
    <source>
        <dbReference type="ARBA" id="ARBA00020920"/>
    </source>
</evidence>